<evidence type="ECO:0000256" key="1">
    <source>
        <dbReference type="ARBA" id="ARBA00023002"/>
    </source>
</evidence>
<evidence type="ECO:0000313" key="4">
    <source>
        <dbReference type="Proteomes" id="UP000323924"/>
    </source>
</evidence>
<dbReference type="InterPro" id="IPR050816">
    <property type="entry name" value="Flavin-dep_Halogenase_NPB"/>
</dbReference>
<dbReference type="InterPro" id="IPR036188">
    <property type="entry name" value="FAD/NAD-bd_sf"/>
</dbReference>
<dbReference type="RefSeq" id="WP_150051569.1">
    <property type="nucleotide sequence ID" value="NZ_VWPC01000013.1"/>
</dbReference>
<protein>
    <submittedName>
        <fullName evidence="3">FAD-dependent oxidoreductase</fullName>
    </submittedName>
</protein>
<name>A0AB34C4Z5_9PSED</name>
<keyword evidence="2" id="KW-0503">Monooxygenase</keyword>
<gene>
    <name evidence="3" type="ORF">F2A38_15895</name>
</gene>
<dbReference type="Proteomes" id="UP000323924">
    <property type="component" value="Unassembled WGS sequence"/>
</dbReference>
<dbReference type="SUPFAM" id="SSF51905">
    <property type="entry name" value="FAD/NAD(P)-binding domain"/>
    <property type="match status" value="1"/>
</dbReference>
<evidence type="ECO:0000313" key="3">
    <source>
        <dbReference type="EMBL" id="KAA5841280.1"/>
    </source>
</evidence>
<dbReference type="PANTHER" id="PTHR43747:SF5">
    <property type="entry name" value="FAD-BINDING DOMAIN-CONTAINING PROTEIN"/>
    <property type="match status" value="1"/>
</dbReference>
<dbReference type="EMBL" id="VWPC01000013">
    <property type="protein sequence ID" value="KAA5841280.1"/>
    <property type="molecule type" value="Genomic_DNA"/>
</dbReference>
<evidence type="ECO:0000256" key="2">
    <source>
        <dbReference type="ARBA" id="ARBA00023033"/>
    </source>
</evidence>
<organism evidence="3 4">
    <name type="scientific">Pseudomonas chlororaphis</name>
    <dbReference type="NCBI Taxonomy" id="587753"/>
    <lineage>
        <taxon>Bacteria</taxon>
        <taxon>Pseudomonadati</taxon>
        <taxon>Pseudomonadota</taxon>
        <taxon>Gammaproteobacteria</taxon>
        <taxon>Pseudomonadales</taxon>
        <taxon>Pseudomonadaceae</taxon>
        <taxon>Pseudomonas</taxon>
    </lineage>
</organism>
<accession>A0AB34C4Z5</accession>
<dbReference type="InterPro" id="IPR006905">
    <property type="entry name" value="Flavin_halogenase"/>
</dbReference>
<dbReference type="Pfam" id="PF04820">
    <property type="entry name" value="Trp_halogenase"/>
    <property type="match status" value="1"/>
</dbReference>
<sequence length="576" mass="65767">MTQKSPANGHDSNHFDVIILGSGMSGTQMGAILAKQQFRVLIIEESSHPRFTIGESSIPETSLMNRIIADRYGIPELDHITSFYSTQRYVASSTGIKRNFGFVFHKPGQEHDPKEFTQCVIPELPWGPESHYYRQDVDAYLLQAAIKYGCTVRQKTSVTEYHADKDGVAVTTVQGDRFTGRYMIDCGGPRAPLATKFGLREEPCRFKTHSRSLYTHMLGVKPFDDIFKVKGQRWRWHEGTLHHMFTGGWLWVIPFNNHPRSTNNLVSVGLQLDPRVYPKTDISAQQEFDEFLARFPSIAAQFRDAVPVRDWVKTDRLQFSSNACVGDRYCLMLHANGFIDPLFSRGLENTAVTIHALAARLIKALRDDDFSPERFEYIERLQQKLLDHNDDFVSCCYTAFSDFRLWDAFHRLWAVGTILGQFRLVQAHARFRASRDEGDLDHLDNDPPYLGYLCADMEEYYQLFNDAKAEVEAVSAGRKPAEEAAARIHALIDERDFAKPMFGFGYCITGDKPQLNNSKYSLVPAMKLMHWTQTSAPAEVKKYFDYNPMFALLKAYITTRIGLALKSSRPTTTEKR</sequence>
<dbReference type="Gene3D" id="3.50.50.60">
    <property type="entry name" value="FAD/NAD(P)-binding domain"/>
    <property type="match status" value="1"/>
</dbReference>
<reference evidence="3 4" key="1">
    <citation type="submission" date="2019-09" db="EMBL/GenBank/DDBJ databases">
        <authorList>
            <person name="Vacheron J."/>
            <person name="Dubost A."/>
            <person name="Prigent-Combaret C."/>
            <person name="Muller D."/>
        </authorList>
    </citation>
    <scope>NUCLEOTIDE SEQUENCE [LARGE SCALE GENOMIC DNA]</scope>
    <source>
        <strain evidence="3 4">JV497</strain>
    </source>
</reference>
<keyword evidence="1" id="KW-0560">Oxidoreductase</keyword>
<proteinExistence type="predicted"/>
<dbReference type="PANTHER" id="PTHR43747">
    <property type="entry name" value="FAD-BINDING PROTEIN"/>
    <property type="match status" value="1"/>
</dbReference>
<dbReference type="GO" id="GO:0004497">
    <property type="term" value="F:monooxygenase activity"/>
    <property type="evidence" value="ECO:0007669"/>
    <property type="project" value="UniProtKB-KW"/>
</dbReference>
<comment type="caution">
    <text evidence="3">The sequence shown here is derived from an EMBL/GenBank/DDBJ whole genome shotgun (WGS) entry which is preliminary data.</text>
</comment>
<dbReference type="AlphaFoldDB" id="A0AB34C4Z5"/>